<dbReference type="Pfam" id="PF03055">
    <property type="entry name" value="RPE65"/>
    <property type="match status" value="1"/>
</dbReference>
<dbReference type="Proteomes" id="UP000708208">
    <property type="component" value="Unassembled WGS sequence"/>
</dbReference>
<dbReference type="AlphaFoldDB" id="A0A8J2KKS1"/>
<dbReference type="GO" id="GO:0042574">
    <property type="term" value="P:retinal metabolic process"/>
    <property type="evidence" value="ECO:0007669"/>
    <property type="project" value="TreeGrafter"/>
</dbReference>
<dbReference type="GO" id="GO:0010436">
    <property type="term" value="F:carotenoid dioxygenase activity"/>
    <property type="evidence" value="ECO:0007669"/>
    <property type="project" value="TreeGrafter"/>
</dbReference>
<dbReference type="OrthoDB" id="1069523at2759"/>
<protein>
    <submittedName>
        <fullName evidence="5">Uncharacterized protein</fullName>
    </submittedName>
</protein>
<keyword evidence="2 4" id="KW-0479">Metal-binding</keyword>
<comment type="cofactor">
    <cofactor evidence="4">
        <name>Fe(2+)</name>
        <dbReference type="ChEBI" id="CHEBI:29033"/>
    </cofactor>
    <text evidence="4">Binds 1 Fe(2+) ion per subunit.</text>
</comment>
<evidence type="ECO:0000313" key="5">
    <source>
        <dbReference type="EMBL" id="CAG7786932.1"/>
    </source>
</evidence>
<dbReference type="InterPro" id="IPR004294">
    <property type="entry name" value="Carotenoid_Oase"/>
</dbReference>
<gene>
    <name evidence="5" type="ORF">AFUS01_LOCUS25478</name>
</gene>
<evidence type="ECO:0000256" key="4">
    <source>
        <dbReference type="PIRSR" id="PIRSR604294-1"/>
    </source>
</evidence>
<dbReference type="EMBL" id="CAJVCH010329436">
    <property type="protein sequence ID" value="CAG7786932.1"/>
    <property type="molecule type" value="Genomic_DNA"/>
</dbReference>
<evidence type="ECO:0000256" key="3">
    <source>
        <dbReference type="ARBA" id="ARBA00023004"/>
    </source>
</evidence>
<name>A0A8J2KKS1_9HEXA</name>
<feature type="binding site" evidence="4">
    <location>
        <position position="203"/>
    </location>
    <ligand>
        <name>Fe cation</name>
        <dbReference type="ChEBI" id="CHEBI:24875"/>
        <note>catalytic</note>
    </ligand>
</feature>
<feature type="non-terminal residue" evidence="5">
    <location>
        <position position="1"/>
    </location>
</feature>
<evidence type="ECO:0000256" key="2">
    <source>
        <dbReference type="ARBA" id="ARBA00022723"/>
    </source>
</evidence>
<sequence length="231" mass="25726">MNQVEHILRSFPFSRKLLNPPISFKVTMAQASNFTFANIFQSHKDMPKPEIISLKEKLPKWLQGTFLFNGPGVFDITENFSVNHIADGYAVVGKFVIGRDKVSFYKTIVQSDAYQKASQAGRTVLPEYGTKSSSDPTQGYLSKFKVPQPVISDNANHGIFTLGKEIFVSNGQTYLFSIDKTTLEIKKKYSSKKLFDLQSFAAHPYMGKDGSIFNIGVEAGATIGARHVILK</sequence>
<accession>A0A8J2KKS1</accession>
<proteinExistence type="inferred from homology"/>
<dbReference type="PANTHER" id="PTHR10543:SF132">
    <property type="entry name" value="BETA,BETA-CAROTENE 15,15'-DIOXYGENASE"/>
    <property type="match status" value="1"/>
</dbReference>
<organism evidence="5 6">
    <name type="scientific">Allacma fusca</name>
    <dbReference type="NCBI Taxonomy" id="39272"/>
    <lineage>
        <taxon>Eukaryota</taxon>
        <taxon>Metazoa</taxon>
        <taxon>Ecdysozoa</taxon>
        <taxon>Arthropoda</taxon>
        <taxon>Hexapoda</taxon>
        <taxon>Collembola</taxon>
        <taxon>Symphypleona</taxon>
        <taxon>Sminthuridae</taxon>
        <taxon>Allacma</taxon>
    </lineage>
</organism>
<evidence type="ECO:0000256" key="1">
    <source>
        <dbReference type="ARBA" id="ARBA00006787"/>
    </source>
</evidence>
<comment type="caution">
    <text evidence="5">The sequence shown here is derived from an EMBL/GenBank/DDBJ whole genome shotgun (WGS) entry which is preliminary data.</text>
</comment>
<dbReference type="GO" id="GO:0003834">
    <property type="term" value="F:beta-carotene 15,15'-dioxygenase activity"/>
    <property type="evidence" value="ECO:0007669"/>
    <property type="project" value="TreeGrafter"/>
</dbReference>
<dbReference type="GO" id="GO:0046872">
    <property type="term" value="F:metal ion binding"/>
    <property type="evidence" value="ECO:0007669"/>
    <property type="project" value="UniProtKB-KW"/>
</dbReference>
<dbReference type="PANTHER" id="PTHR10543">
    <property type="entry name" value="BETA-CAROTENE DIOXYGENASE"/>
    <property type="match status" value="1"/>
</dbReference>
<keyword evidence="6" id="KW-1185">Reference proteome</keyword>
<dbReference type="GO" id="GO:0016121">
    <property type="term" value="P:carotene catabolic process"/>
    <property type="evidence" value="ECO:0007669"/>
    <property type="project" value="TreeGrafter"/>
</dbReference>
<comment type="similarity">
    <text evidence="1">Belongs to the carotenoid oxygenase family.</text>
</comment>
<keyword evidence="3 4" id="KW-0408">Iron</keyword>
<reference evidence="5" key="1">
    <citation type="submission" date="2021-06" db="EMBL/GenBank/DDBJ databases">
        <authorList>
            <person name="Hodson N. C."/>
            <person name="Mongue J. A."/>
            <person name="Jaron S. K."/>
        </authorList>
    </citation>
    <scope>NUCLEOTIDE SEQUENCE</scope>
</reference>
<evidence type="ECO:0000313" key="6">
    <source>
        <dbReference type="Proteomes" id="UP000708208"/>
    </source>
</evidence>